<dbReference type="GO" id="GO:0006952">
    <property type="term" value="P:defense response"/>
    <property type="evidence" value="ECO:0007669"/>
    <property type="project" value="InterPro"/>
</dbReference>
<proteinExistence type="predicted"/>
<evidence type="ECO:0000313" key="4">
    <source>
        <dbReference type="Proteomes" id="UP000523279"/>
    </source>
</evidence>
<dbReference type="Pfam" id="PF00711">
    <property type="entry name" value="Defensin_beta"/>
    <property type="match status" value="1"/>
</dbReference>
<dbReference type="Proteomes" id="UP000523279">
    <property type="component" value="Unassembled WGS sequence"/>
</dbReference>
<sequence>MKILFLLFPLLLLFAEGASGSAIACWHGQGFCNRGRCPRGSNAVGRCGRGFVCCR</sequence>
<dbReference type="EMBL" id="VWZP01009026">
    <property type="protein sequence ID" value="NXH48430.1"/>
    <property type="molecule type" value="Genomic_DNA"/>
</dbReference>
<feature type="signal peptide" evidence="1">
    <location>
        <begin position="1"/>
        <end position="20"/>
    </location>
</feature>
<organism evidence="3 4">
    <name type="scientific">Dicaeum eximium</name>
    <dbReference type="NCBI Taxonomy" id="667154"/>
    <lineage>
        <taxon>Eukaryota</taxon>
        <taxon>Metazoa</taxon>
        <taxon>Chordata</taxon>
        <taxon>Craniata</taxon>
        <taxon>Vertebrata</taxon>
        <taxon>Euteleostomi</taxon>
        <taxon>Archelosauria</taxon>
        <taxon>Archosauria</taxon>
        <taxon>Dinosauria</taxon>
        <taxon>Saurischia</taxon>
        <taxon>Theropoda</taxon>
        <taxon>Coelurosauria</taxon>
        <taxon>Aves</taxon>
        <taxon>Neognathae</taxon>
        <taxon>Neoaves</taxon>
        <taxon>Telluraves</taxon>
        <taxon>Australaves</taxon>
        <taxon>Passeriformes</taxon>
        <taxon>Passeroidea</taxon>
        <taxon>Dicaeidae</taxon>
        <taxon>Dicaeum</taxon>
    </lineage>
</organism>
<feature type="non-terminal residue" evidence="3">
    <location>
        <position position="55"/>
    </location>
</feature>
<dbReference type="AlphaFoldDB" id="A0A7K9KE74"/>
<reference evidence="3 4" key="1">
    <citation type="submission" date="2019-09" db="EMBL/GenBank/DDBJ databases">
        <title>Bird 10,000 Genomes (B10K) Project - Family phase.</title>
        <authorList>
            <person name="Zhang G."/>
        </authorList>
    </citation>
    <scope>NUCLEOTIDE SEQUENCE [LARGE SCALE GENOMIC DNA]</scope>
    <source>
        <strain evidence="3">B10K-DU-001-34</strain>
        <tissue evidence="3">Muscle</tissue>
    </source>
</reference>
<dbReference type="InterPro" id="IPR001855">
    <property type="entry name" value="Defensin_beta-like"/>
</dbReference>
<keyword evidence="1" id="KW-0732">Signal</keyword>
<gene>
    <name evidence="3" type="primary">Amp1_0</name>
    <name evidence="3" type="ORF">DICEXI_R15579</name>
</gene>
<protein>
    <submittedName>
        <fullName evidence="3">AMP1 protein</fullName>
    </submittedName>
</protein>
<evidence type="ECO:0000256" key="1">
    <source>
        <dbReference type="SAM" id="SignalP"/>
    </source>
</evidence>
<accession>A0A7K9KE74</accession>
<feature type="non-terminal residue" evidence="3">
    <location>
        <position position="1"/>
    </location>
</feature>
<name>A0A7K9KE74_9PASE</name>
<feature type="chain" id="PRO_5029607820" evidence="1">
    <location>
        <begin position="21"/>
        <end position="55"/>
    </location>
</feature>
<evidence type="ECO:0000259" key="2">
    <source>
        <dbReference type="Pfam" id="PF00711"/>
    </source>
</evidence>
<evidence type="ECO:0000313" key="3">
    <source>
        <dbReference type="EMBL" id="NXH48430.1"/>
    </source>
</evidence>
<dbReference type="SUPFAM" id="SSF57392">
    <property type="entry name" value="Defensin-like"/>
    <property type="match status" value="1"/>
</dbReference>
<keyword evidence="4" id="KW-1185">Reference proteome</keyword>
<comment type="caution">
    <text evidence="3">The sequence shown here is derived from an EMBL/GenBank/DDBJ whole genome shotgun (WGS) entry which is preliminary data.</text>
</comment>
<dbReference type="GO" id="GO:0005576">
    <property type="term" value="C:extracellular region"/>
    <property type="evidence" value="ECO:0007669"/>
    <property type="project" value="InterPro"/>
</dbReference>
<feature type="domain" description="Beta-defensin-like" evidence="2">
    <location>
        <begin position="23"/>
        <end position="55"/>
    </location>
</feature>